<name>A0A7S4CT08_9EUGL</name>
<feature type="compositionally biased region" description="Low complexity" evidence="1">
    <location>
        <begin position="66"/>
        <end position="77"/>
    </location>
</feature>
<feature type="compositionally biased region" description="Polar residues" evidence="1">
    <location>
        <begin position="36"/>
        <end position="61"/>
    </location>
</feature>
<dbReference type="AlphaFoldDB" id="A0A7S4CT08"/>
<protein>
    <submittedName>
        <fullName evidence="2">Uncharacterized protein</fullName>
    </submittedName>
</protein>
<reference evidence="2" key="1">
    <citation type="submission" date="2021-01" db="EMBL/GenBank/DDBJ databases">
        <authorList>
            <person name="Corre E."/>
            <person name="Pelletier E."/>
            <person name="Niang G."/>
            <person name="Scheremetjew M."/>
            <person name="Finn R."/>
            <person name="Kale V."/>
            <person name="Holt S."/>
            <person name="Cochrane G."/>
            <person name="Meng A."/>
            <person name="Brown T."/>
            <person name="Cohen L."/>
        </authorList>
    </citation>
    <scope>NUCLEOTIDE SEQUENCE</scope>
    <source>
        <strain evidence="2">CCMP1594</strain>
    </source>
</reference>
<evidence type="ECO:0000313" key="2">
    <source>
        <dbReference type="EMBL" id="CAE0805629.1"/>
    </source>
</evidence>
<organism evidence="2">
    <name type="scientific">Eutreptiella gymnastica</name>
    <dbReference type="NCBI Taxonomy" id="73025"/>
    <lineage>
        <taxon>Eukaryota</taxon>
        <taxon>Discoba</taxon>
        <taxon>Euglenozoa</taxon>
        <taxon>Euglenida</taxon>
        <taxon>Spirocuta</taxon>
        <taxon>Euglenophyceae</taxon>
        <taxon>Eutreptiales</taxon>
        <taxon>Eutreptiaceae</taxon>
        <taxon>Eutreptiella</taxon>
    </lineage>
</organism>
<gene>
    <name evidence="2" type="ORF">EGYM00163_LOCUS16755</name>
</gene>
<dbReference type="EMBL" id="HBJA01047550">
    <property type="protein sequence ID" value="CAE0805629.1"/>
    <property type="molecule type" value="Transcribed_RNA"/>
</dbReference>
<proteinExistence type="predicted"/>
<feature type="region of interest" description="Disordered" evidence="1">
    <location>
        <begin position="1"/>
        <end position="150"/>
    </location>
</feature>
<accession>A0A7S4CT08</accession>
<evidence type="ECO:0000256" key="1">
    <source>
        <dbReference type="SAM" id="MobiDB-lite"/>
    </source>
</evidence>
<sequence>MGDSAMGSLSPLSPEVGRDAVDATGRGSVAHRPQLHPNTFKKSPQWQSSGHLTGYRSQSHGPPQFESEGSVPSVSQPPVGPHPCEVSPNAITGQALGGNDAMMNAANAESDTETYSVLKDSDGEQGSPRGSSYYGRKKNQRDLDSDDETL</sequence>